<keyword evidence="4" id="KW-1185">Reference proteome</keyword>
<dbReference type="AlphaFoldDB" id="A0A371JLU0"/>
<reference evidence="3 4" key="1">
    <citation type="submission" date="2018-08" db="EMBL/GenBank/DDBJ databases">
        <title>Muricauda nanhaiensis sp. nov., isolated from seawater of the South China Sea.</title>
        <authorList>
            <person name="Dang Y."/>
        </authorList>
    </citation>
    <scope>NUCLEOTIDE SEQUENCE [LARGE SCALE GENOMIC DNA]</scope>
    <source>
        <strain evidence="3 4">SM1704</strain>
    </source>
</reference>
<dbReference type="Gene3D" id="3.40.50.620">
    <property type="entry name" value="HUPs"/>
    <property type="match status" value="2"/>
</dbReference>
<dbReference type="CDD" id="cd00293">
    <property type="entry name" value="USP-like"/>
    <property type="match status" value="1"/>
</dbReference>
<dbReference type="Proteomes" id="UP000261828">
    <property type="component" value="Unassembled WGS sequence"/>
</dbReference>
<feature type="domain" description="UspA" evidence="2">
    <location>
        <begin position="3"/>
        <end position="143"/>
    </location>
</feature>
<protein>
    <recommendedName>
        <fullName evidence="2">UspA domain-containing protein</fullName>
    </recommendedName>
</protein>
<evidence type="ECO:0000313" key="4">
    <source>
        <dbReference type="Proteomes" id="UP000261828"/>
    </source>
</evidence>
<dbReference type="EMBL" id="QTJX01000005">
    <property type="protein sequence ID" value="RDY58029.1"/>
    <property type="molecule type" value="Genomic_DNA"/>
</dbReference>
<dbReference type="InterPro" id="IPR006016">
    <property type="entry name" value="UspA"/>
</dbReference>
<dbReference type="SUPFAM" id="SSF52402">
    <property type="entry name" value="Adenine nucleotide alpha hydrolases-like"/>
    <property type="match status" value="2"/>
</dbReference>
<comment type="similarity">
    <text evidence="1">Belongs to the universal stress protein A family.</text>
</comment>
<dbReference type="OrthoDB" id="9788959at2"/>
<dbReference type="RefSeq" id="WP_116185499.1">
    <property type="nucleotide sequence ID" value="NZ_QTJX01000005.1"/>
</dbReference>
<organism evidence="3 4">
    <name type="scientific">Flagellimonas nanhaiensis</name>
    <dbReference type="NCBI Taxonomy" id="2292706"/>
    <lineage>
        <taxon>Bacteria</taxon>
        <taxon>Pseudomonadati</taxon>
        <taxon>Bacteroidota</taxon>
        <taxon>Flavobacteriia</taxon>
        <taxon>Flavobacteriales</taxon>
        <taxon>Flavobacteriaceae</taxon>
        <taxon>Flagellimonas</taxon>
    </lineage>
</organism>
<dbReference type="InterPro" id="IPR014729">
    <property type="entry name" value="Rossmann-like_a/b/a_fold"/>
</dbReference>
<sequence length="281" mass="32018">MGPILYTTDFSDNSIAAMKMAHSLSKKLNSQLILLHVFDLKVALVTPLSVTYAKMEKEAFEKYHKKLQEFYTMHLGEEPESSTKFEVRENAIINDAIVETINEYGASMVVMGLKGKSAFREVLMGSSTKGMIDKSPCPVLAIPEPMEKYTFKKITYATDFEETDIQAMDWLVHKLAKPLDSFINILHVGTADEYAGEDQMQWFEEMLGQKVSYPKMDFRLVRSEDIFGTLLSQVEELDTDLVVMLEREKSSFLGFLTREDLVKRMMSKGNFPILSMNKANL</sequence>
<name>A0A371JLU0_9FLAO</name>
<gene>
    <name evidence="3" type="ORF">DX873_15975</name>
</gene>
<evidence type="ECO:0000256" key="1">
    <source>
        <dbReference type="ARBA" id="ARBA00008791"/>
    </source>
</evidence>
<dbReference type="PRINTS" id="PR01438">
    <property type="entry name" value="UNVRSLSTRESS"/>
</dbReference>
<dbReference type="InterPro" id="IPR006015">
    <property type="entry name" value="Universal_stress_UspA"/>
</dbReference>
<dbReference type="PANTHER" id="PTHR46268">
    <property type="entry name" value="STRESS RESPONSE PROTEIN NHAX"/>
    <property type="match status" value="1"/>
</dbReference>
<proteinExistence type="inferred from homology"/>
<evidence type="ECO:0000313" key="3">
    <source>
        <dbReference type="EMBL" id="RDY58029.1"/>
    </source>
</evidence>
<evidence type="ECO:0000259" key="2">
    <source>
        <dbReference type="Pfam" id="PF00582"/>
    </source>
</evidence>
<dbReference type="PANTHER" id="PTHR46268:SF6">
    <property type="entry name" value="UNIVERSAL STRESS PROTEIN UP12"/>
    <property type="match status" value="1"/>
</dbReference>
<accession>A0A371JLU0</accession>
<dbReference type="Pfam" id="PF00582">
    <property type="entry name" value="Usp"/>
    <property type="match status" value="1"/>
</dbReference>
<comment type="caution">
    <text evidence="3">The sequence shown here is derived from an EMBL/GenBank/DDBJ whole genome shotgun (WGS) entry which is preliminary data.</text>
</comment>